<accession>A0AAN0T9S0</accession>
<organism evidence="1 2">
    <name type="scientific">Heyndrickxia coagulans</name>
    <name type="common">Weizmannia coagulans</name>
    <dbReference type="NCBI Taxonomy" id="1398"/>
    <lineage>
        <taxon>Bacteria</taxon>
        <taxon>Bacillati</taxon>
        <taxon>Bacillota</taxon>
        <taxon>Bacilli</taxon>
        <taxon>Bacillales</taxon>
        <taxon>Bacillaceae</taxon>
        <taxon>Heyndrickxia</taxon>
    </lineage>
</organism>
<gene>
    <name evidence="1" type="ORF">SB48_HM08orf06065</name>
</gene>
<dbReference type="Proteomes" id="UP000032024">
    <property type="component" value="Chromosome"/>
</dbReference>
<keyword evidence="2" id="KW-1185">Reference proteome</keyword>
<protein>
    <submittedName>
        <fullName evidence="1">Uncharacterized protein</fullName>
    </submittedName>
</protein>
<dbReference type="EMBL" id="CP010525">
    <property type="protein sequence ID" value="AJO24609.1"/>
    <property type="molecule type" value="Genomic_DNA"/>
</dbReference>
<dbReference type="AlphaFoldDB" id="A0AAN0T9S0"/>
<proteinExistence type="predicted"/>
<reference evidence="2" key="1">
    <citation type="submission" date="2015-01" db="EMBL/GenBank/DDBJ databases">
        <title>Comparative genome analysis of Bacillus coagulans HM-08, Clostridium butyricum HM-68, Bacillus subtilis HM-66 and Bacillus paralicheniformis BL-09.</title>
        <authorList>
            <person name="Zhang H."/>
        </authorList>
    </citation>
    <scope>NUCLEOTIDE SEQUENCE [LARGE SCALE GENOMIC DNA]</scope>
    <source>
        <strain evidence="2">HM-08</strain>
    </source>
</reference>
<evidence type="ECO:0000313" key="2">
    <source>
        <dbReference type="Proteomes" id="UP000032024"/>
    </source>
</evidence>
<name>A0AAN0T9S0_HEYCO</name>
<evidence type="ECO:0000313" key="1">
    <source>
        <dbReference type="EMBL" id="AJO24609.1"/>
    </source>
</evidence>
<sequence>MKQKICQATVPIHCSASRNLFIPFSIKAAKIPANSQKKKQKSKTGATGLALMLF</sequence>